<dbReference type="AlphaFoldDB" id="A0A8T2P2K4"/>
<sequence>MLLFSCIGLLQGERSSPPSPTSNEAPSTQTHQEPQDSNDYEQRDPGLYSKDRDCWKLPGLC</sequence>
<dbReference type="Proteomes" id="UP000824540">
    <property type="component" value="Unassembled WGS sequence"/>
</dbReference>
<dbReference type="EMBL" id="JAFBMS010000017">
    <property type="protein sequence ID" value="KAG9345561.1"/>
    <property type="molecule type" value="Genomic_DNA"/>
</dbReference>
<protein>
    <submittedName>
        <fullName evidence="2">Uncharacterized protein</fullName>
    </submittedName>
</protein>
<feature type="compositionally biased region" description="Basic and acidic residues" evidence="1">
    <location>
        <begin position="40"/>
        <end position="51"/>
    </location>
</feature>
<proteinExistence type="predicted"/>
<name>A0A8T2P2K4_9TELE</name>
<comment type="caution">
    <text evidence="2">The sequence shown here is derived from an EMBL/GenBank/DDBJ whole genome shotgun (WGS) entry which is preliminary data.</text>
</comment>
<evidence type="ECO:0000256" key="1">
    <source>
        <dbReference type="SAM" id="MobiDB-lite"/>
    </source>
</evidence>
<feature type="compositionally biased region" description="Polar residues" evidence="1">
    <location>
        <begin position="13"/>
        <end position="37"/>
    </location>
</feature>
<feature type="region of interest" description="Disordered" evidence="1">
    <location>
        <begin position="10"/>
        <end position="51"/>
    </location>
</feature>
<reference evidence="2" key="1">
    <citation type="thesis" date="2021" institute="BYU ScholarsArchive" country="Provo, UT, USA">
        <title>Applications of and Algorithms for Genome Assembly and Genomic Analyses with an Emphasis on Marine Teleosts.</title>
        <authorList>
            <person name="Pickett B.D."/>
        </authorList>
    </citation>
    <scope>NUCLEOTIDE SEQUENCE</scope>
    <source>
        <strain evidence="2">HI-2016</strain>
    </source>
</reference>
<keyword evidence="3" id="KW-1185">Reference proteome</keyword>
<organism evidence="2 3">
    <name type="scientific">Albula glossodonta</name>
    <name type="common">roundjaw bonefish</name>
    <dbReference type="NCBI Taxonomy" id="121402"/>
    <lineage>
        <taxon>Eukaryota</taxon>
        <taxon>Metazoa</taxon>
        <taxon>Chordata</taxon>
        <taxon>Craniata</taxon>
        <taxon>Vertebrata</taxon>
        <taxon>Euteleostomi</taxon>
        <taxon>Actinopterygii</taxon>
        <taxon>Neopterygii</taxon>
        <taxon>Teleostei</taxon>
        <taxon>Albuliformes</taxon>
        <taxon>Albulidae</taxon>
        <taxon>Albula</taxon>
    </lineage>
</organism>
<evidence type="ECO:0000313" key="3">
    <source>
        <dbReference type="Proteomes" id="UP000824540"/>
    </source>
</evidence>
<evidence type="ECO:0000313" key="2">
    <source>
        <dbReference type="EMBL" id="KAG9345561.1"/>
    </source>
</evidence>
<accession>A0A8T2P2K4</accession>
<gene>
    <name evidence="2" type="ORF">JZ751_008705</name>
</gene>